<dbReference type="EMBL" id="RBWU01000001">
    <property type="protein sequence ID" value="RKS79622.1"/>
    <property type="molecule type" value="Genomic_DNA"/>
</dbReference>
<accession>A0A495R019</accession>
<dbReference type="Proteomes" id="UP000274601">
    <property type="component" value="Unassembled WGS sequence"/>
</dbReference>
<keyword evidence="2" id="KW-0812">Transmembrane</keyword>
<evidence type="ECO:0000313" key="3">
    <source>
        <dbReference type="EMBL" id="RKS79622.1"/>
    </source>
</evidence>
<name>A0A495R019_9ACTN</name>
<feature type="transmembrane region" description="Helical" evidence="2">
    <location>
        <begin position="156"/>
        <end position="177"/>
    </location>
</feature>
<keyword evidence="4" id="KW-1185">Reference proteome</keyword>
<gene>
    <name evidence="3" type="ORF">BZB76_1097</name>
</gene>
<keyword evidence="2" id="KW-0472">Membrane</keyword>
<evidence type="ECO:0000256" key="1">
    <source>
        <dbReference type="SAM" id="MobiDB-lite"/>
    </source>
</evidence>
<keyword evidence="2" id="KW-1133">Transmembrane helix</keyword>
<reference evidence="3 4" key="1">
    <citation type="submission" date="2018-10" db="EMBL/GenBank/DDBJ databases">
        <title>Genomic Encyclopedia of Archaeal and Bacterial Type Strains, Phase II (KMG-II): from individual species to whole genera.</title>
        <authorList>
            <person name="Goeker M."/>
        </authorList>
    </citation>
    <scope>NUCLEOTIDE SEQUENCE [LARGE SCALE GENOMIC DNA]</scope>
    <source>
        <strain evidence="3 4">DSM 43383</strain>
    </source>
</reference>
<feature type="region of interest" description="Disordered" evidence="1">
    <location>
        <begin position="112"/>
        <end position="149"/>
    </location>
</feature>
<sequence length="335" mass="36968">MTISDDSEASRTVRRSELDSVTCGEELARLLSEQYARADVSLRELELRSNRSGGTRLPRATCSDMLAGRRFPKKAVMMAFLRACQVPEAELPDWERAWERVKISQISAMPQLSGTAHTGPEVSLSKSADRVATTEQNTRPLVDKPGRGRKRARRRLVLAVGLAAVPALGTALGLSALTDPEPPLLLTLTDDGRAFKSGGSSQFTVTVDPAHTELRLTRRLDAIIGRQTATISVDGVLAAVWQPMQGEARVWKDQSVVLPAVLTAGHRELTITNTFVSSELDFNEFTYFVDQKINGTWSRADTVDVGMDHPESEATHHYRITNQNWAGTRRLSYLQ</sequence>
<evidence type="ECO:0008006" key="5">
    <source>
        <dbReference type="Google" id="ProtNLM"/>
    </source>
</evidence>
<proteinExistence type="predicted"/>
<comment type="caution">
    <text evidence="3">The sequence shown here is derived from an EMBL/GenBank/DDBJ whole genome shotgun (WGS) entry which is preliminary data.</text>
</comment>
<organism evidence="3 4">
    <name type="scientific">Actinomadura pelletieri DSM 43383</name>
    <dbReference type="NCBI Taxonomy" id="1120940"/>
    <lineage>
        <taxon>Bacteria</taxon>
        <taxon>Bacillati</taxon>
        <taxon>Actinomycetota</taxon>
        <taxon>Actinomycetes</taxon>
        <taxon>Streptosporangiales</taxon>
        <taxon>Thermomonosporaceae</taxon>
        <taxon>Actinomadura</taxon>
    </lineage>
</organism>
<evidence type="ECO:0000313" key="4">
    <source>
        <dbReference type="Proteomes" id="UP000274601"/>
    </source>
</evidence>
<protein>
    <recommendedName>
        <fullName evidence="5">Helix-turn-helix protein</fullName>
    </recommendedName>
</protein>
<dbReference type="AlphaFoldDB" id="A0A495R019"/>
<evidence type="ECO:0000256" key="2">
    <source>
        <dbReference type="SAM" id="Phobius"/>
    </source>
</evidence>